<dbReference type="PANTHER" id="PTHR30483">
    <property type="entry name" value="LEUCINE-SPECIFIC-BINDING PROTEIN"/>
    <property type="match status" value="1"/>
</dbReference>
<dbReference type="InterPro" id="IPR028081">
    <property type="entry name" value="Leu-bd"/>
</dbReference>
<reference evidence="4 5" key="1">
    <citation type="submission" date="2016-11" db="EMBL/GenBank/DDBJ databases">
        <authorList>
            <person name="Jaros S."/>
            <person name="Januszkiewicz K."/>
            <person name="Wedrychowicz H."/>
        </authorList>
    </citation>
    <scope>NUCLEOTIDE SEQUENCE [LARGE SCALE GENOMIC DNA]</scope>
    <source>
        <strain evidence="4 5">DSM 9705</strain>
    </source>
</reference>
<dbReference type="STRING" id="1121409.SAMN02745124_01550"/>
<dbReference type="PANTHER" id="PTHR30483:SF6">
    <property type="entry name" value="PERIPLASMIC BINDING PROTEIN OF ABC TRANSPORTER FOR NATURAL AMINO ACIDS"/>
    <property type="match status" value="1"/>
</dbReference>
<comment type="similarity">
    <text evidence="1">Belongs to the leucine-binding protein family.</text>
</comment>
<dbReference type="InterPro" id="IPR028082">
    <property type="entry name" value="Peripla_BP_I"/>
</dbReference>
<protein>
    <submittedName>
        <fullName evidence="4">Branched-chain amino acid transport system substrate-binding protein</fullName>
    </submittedName>
</protein>
<evidence type="ECO:0000256" key="1">
    <source>
        <dbReference type="ARBA" id="ARBA00010062"/>
    </source>
</evidence>
<proteinExistence type="inferred from homology"/>
<dbReference type="Proteomes" id="UP000184139">
    <property type="component" value="Unassembled WGS sequence"/>
</dbReference>
<dbReference type="CDD" id="cd06347">
    <property type="entry name" value="PBP1_ABC_LivK_ligand_binding-like"/>
    <property type="match status" value="1"/>
</dbReference>
<keyword evidence="2" id="KW-0732">Signal</keyword>
<dbReference type="OrthoDB" id="9772589at2"/>
<evidence type="ECO:0000259" key="3">
    <source>
        <dbReference type="Pfam" id="PF13458"/>
    </source>
</evidence>
<organism evidence="4 5">
    <name type="scientific">Desulfofustis glycolicus DSM 9705</name>
    <dbReference type="NCBI Taxonomy" id="1121409"/>
    <lineage>
        <taxon>Bacteria</taxon>
        <taxon>Pseudomonadati</taxon>
        <taxon>Thermodesulfobacteriota</taxon>
        <taxon>Desulfobulbia</taxon>
        <taxon>Desulfobulbales</taxon>
        <taxon>Desulfocapsaceae</taxon>
        <taxon>Desulfofustis</taxon>
    </lineage>
</organism>
<evidence type="ECO:0000256" key="2">
    <source>
        <dbReference type="ARBA" id="ARBA00022729"/>
    </source>
</evidence>
<accession>A0A1M5V7C9</accession>
<dbReference type="SUPFAM" id="SSF53822">
    <property type="entry name" value="Periplasmic binding protein-like I"/>
    <property type="match status" value="1"/>
</dbReference>
<evidence type="ECO:0000313" key="5">
    <source>
        <dbReference type="Proteomes" id="UP000184139"/>
    </source>
</evidence>
<name>A0A1M5V7C9_9BACT</name>
<dbReference type="RefSeq" id="WP_073374906.1">
    <property type="nucleotide sequence ID" value="NZ_FQXS01000007.1"/>
</dbReference>
<evidence type="ECO:0000313" key="4">
    <source>
        <dbReference type="EMBL" id="SHH71172.1"/>
    </source>
</evidence>
<dbReference type="Pfam" id="PF13458">
    <property type="entry name" value="Peripla_BP_6"/>
    <property type="match status" value="1"/>
</dbReference>
<gene>
    <name evidence="4" type="ORF">SAMN02745124_01550</name>
</gene>
<dbReference type="Gene3D" id="3.40.50.2300">
    <property type="match status" value="2"/>
</dbReference>
<feature type="domain" description="Leucine-binding protein" evidence="3">
    <location>
        <begin position="72"/>
        <end position="405"/>
    </location>
</feature>
<keyword evidence="5" id="KW-1185">Reference proteome</keyword>
<dbReference type="EMBL" id="FQXS01000007">
    <property type="protein sequence ID" value="SHH71172.1"/>
    <property type="molecule type" value="Genomic_DNA"/>
</dbReference>
<dbReference type="AlphaFoldDB" id="A0A1M5V7C9"/>
<dbReference type="InterPro" id="IPR051010">
    <property type="entry name" value="BCAA_transport"/>
</dbReference>
<sequence length="424" mass="45512">MPGVLVVEEDLQCLAWGNSNQQFVKGAPIRFSEWISSPAASLCVPLLLPVLIGWCLWAGAFQPVAAQSPEPVIVAAVFARTGHGSLQSLPSYDMVQLAAKMVNDRGGVLGRPIKVLEFDSSSTVLGARRAAQQVVQADVLAVIGPSWSSQAMVMAPILQAAGIPMIATTATANGVTGLGDYIFRVCYTNDFQAEALARFAWENLEARRMAVLTIADDIYSETLSAEFIERFAGRGGRVEVQLRYLQTSVDFAEQLTAVQRASPDLVFVPGYTGDVGLILRQARRIGLTMPFLGGDGWTGIEQNAHLGPLPGDNYHTSHWHPAIGTPSSRTLLSALGAHYGDEALGMMDTGNATEYDALNLFVDAVRRAGRFDRAAIREALAATRYFPGASGTISFRGSRDPAKAIVVLRITNAGAAYVTRMEPQ</sequence>